<evidence type="ECO:0000259" key="5">
    <source>
        <dbReference type="PROSITE" id="PS51464"/>
    </source>
</evidence>
<dbReference type="PANTHER" id="PTHR30514">
    <property type="entry name" value="GLUCOKINASE"/>
    <property type="match status" value="1"/>
</dbReference>
<dbReference type="Pfam" id="PF01418">
    <property type="entry name" value="HTH_6"/>
    <property type="match status" value="1"/>
</dbReference>
<dbReference type="GO" id="GO:0097367">
    <property type="term" value="F:carbohydrate derivative binding"/>
    <property type="evidence" value="ECO:0007669"/>
    <property type="project" value="InterPro"/>
</dbReference>
<dbReference type="AlphaFoldDB" id="A0A1S8T7Y6"/>
<dbReference type="OrthoDB" id="9762536at2"/>
<dbReference type="STRING" id="29367.CLPUN_43520"/>
<dbReference type="GO" id="GO:0003700">
    <property type="term" value="F:DNA-binding transcription factor activity"/>
    <property type="evidence" value="ECO:0007669"/>
    <property type="project" value="InterPro"/>
</dbReference>
<dbReference type="Gene3D" id="1.10.10.10">
    <property type="entry name" value="Winged helix-like DNA-binding domain superfamily/Winged helix DNA-binding domain"/>
    <property type="match status" value="1"/>
</dbReference>
<accession>A0A1S8T7Y6</accession>
<dbReference type="Pfam" id="PF01380">
    <property type="entry name" value="SIS"/>
    <property type="match status" value="1"/>
</dbReference>
<keyword evidence="7" id="KW-1185">Reference proteome</keyword>
<dbReference type="InterPro" id="IPR047640">
    <property type="entry name" value="RpiR-like"/>
</dbReference>
<organism evidence="6 7">
    <name type="scientific">Clostridium puniceum</name>
    <dbReference type="NCBI Taxonomy" id="29367"/>
    <lineage>
        <taxon>Bacteria</taxon>
        <taxon>Bacillati</taxon>
        <taxon>Bacillota</taxon>
        <taxon>Clostridia</taxon>
        <taxon>Eubacteriales</taxon>
        <taxon>Clostridiaceae</taxon>
        <taxon>Clostridium</taxon>
    </lineage>
</organism>
<dbReference type="InterPro" id="IPR000281">
    <property type="entry name" value="HTH_RpiR"/>
</dbReference>
<dbReference type="InterPro" id="IPR046348">
    <property type="entry name" value="SIS_dom_sf"/>
</dbReference>
<evidence type="ECO:0000256" key="1">
    <source>
        <dbReference type="ARBA" id="ARBA00023015"/>
    </source>
</evidence>
<dbReference type="RefSeq" id="WP_077849299.1">
    <property type="nucleotide sequence ID" value="NZ_LZZM01000210.1"/>
</dbReference>
<dbReference type="GO" id="GO:0003677">
    <property type="term" value="F:DNA binding"/>
    <property type="evidence" value="ECO:0007669"/>
    <property type="project" value="UniProtKB-KW"/>
</dbReference>
<feature type="domain" description="HTH rpiR-type" evidence="4">
    <location>
        <begin position="5"/>
        <end position="81"/>
    </location>
</feature>
<dbReference type="PROSITE" id="PS51464">
    <property type="entry name" value="SIS"/>
    <property type="match status" value="1"/>
</dbReference>
<dbReference type="InterPro" id="IPR035472">
    <property type="entry name" value="RpiR-like_SIS"/>
</dbReference>
<dbReference type="Gene3D" id="3.40.50.10490">
    <property type="entry name" value="Glucose-6-phosphate isomerase like protein, domain 1"/>
    <property type="match status" value="1"/>
</dbReference>
<dbReference type="GO" id="GO:1901135">
    <property type="term" value="P:carbohydrate derivative metabolic process"/>
    <property type="evidence" value="ECO:0007669"/>
    <property type="project" value="InterPro"/>
</dbReference>
<keyword evidence="1" id="KW-0805">Transcription regulation</keyword>
<dbReference type="SUPFAM" id="SSF53697">
    <property type="entry name" value="SIS domain"/>
    <property type="match status" value="1"/>
</dbReference>
<dbReference type="InterPro" id="IPR009057">
    <property type="entry name" value="Homeodomain-like_sf"/>
</dbReference>
<dbReference type="PROSITE" id="PS51071">
    <property type="entry name" value="HTH_RPIR"/>
    <property type="match status" value="1"/>
</dbReference>
<evidence type="ECO:0000313" key="7">
    <source>
        <dbReference type="Proteomes" id="UP000190890"/>
    </source>
</evidence>
<keyword evidence="3" id="KW-0804">Transcription</keyword>
<protein>
    <submittedName>
        <fullName evidence="6">Putative HTH-type transcriptional regulator YbbH</fullName>
    </submittedName>
</protein>
<dbReference type="InterPro" id="IPR001347">
    <property type="entry name" value="SIS_dom"/>
</dbReference>
<dbReference type="CDD" id="cd05013">
    <property type="entry name" value="SIS_RpiR"/>
    <property type="match status" value="1"/>
</dbReference>
<evidence type="ECO:0000256" key="3">
    <source>
        <dbReference type="ARBA" id="ARBA00023163"/>
    </source>
</evidence>
<evidence type="ECO:0000256" key="2">
    <source>
        <dbReference type="ARBA" id="ARBA00023125"/>
    </source>
</evidence>
<feature type="domain" description="SIS" evidence="5">
    <location>
        <begin position="127"/>
        <end position="267"/>
    </location>
</feature>
<dbReference type="EMBL" id="LZZM01000210">
    <property type="protein sequence ID" value="OOM73772.1"/>
    <property type="molecule type" value="Genomic_DNA"/>
</dbReference>
<gene>
    <name evidence="6" type="primary">ybbH_3</name>
    <name evidence="6" type="ORF">CLPUN_43520</name>
</gene>
<reference evidence="6 7" key="1">
    <citation type="submission" date="2016-05" db="EMBL/GenBank/DDBJ databases">
        <title>Microbial solvent formation.</title>
        <authorList>
            <person name="Poehlein A."/>
            <person name="Montoya Solano J.D."/>
            <person name="Flitsch S."/>
            <person name="Krabben P."/>
            <person name="Duerre P."/>
            <person name="Daniel R."/>
        </authorList>
    </citation>
    <scope>NUCLEOTIDE SEQUENCE [LARGE SCALE GENOMIC DNA]</scope>
    <source>
        <strain evidence="6 7">DSM 2619</strain>
    </source>
</reference>
<dbReference type="Proteomes" id="UP000190890">
    <property type="component" value="Unassembled WGS sequence"/>
</dbReference>
<evidence type="ECO:0000313" key="6">
    <source>
        <dbReference type="EMBL" id="OOM73772.1"/>
    </source>
</evidence>
<comment type="caution">
    <text evidence="6">The sequence shown here is derived from an EMBL/GenBank/DDBJ whole genome shotgun (WGS) entry which is preliminary data.</text>
</comment>
<proteinExistence type="predicted"/>
<evidence type="ECO:0000259" key="4">
    <source>
        <dbReference type="PROSITE" id="PS51071"/>
    </source>
</evidence>
<name>A0A1S8T7Y6_9CLOT</name>
<dbReference type="InterPro" id="IPR036388">
    <property type="entry name" value="WH-like_DNA-bd_sf"/>
</dbReference>
<dbReference type="SUPFAM" id="SSF46689">
    <property type="entry name" value="Homeodomain-like"/>
    <property type="match status" value="1"/>
</dbReference>
<keyword evidence="2" id="KW-0238">DNA-binding</keyword>
<sequence length="284" mass="31982">MENNKTVLDMIFSRYDNFFEAEKKIANYIINNKEKVIEMTIAELAVESGASEATVSRFCKKCNMNGFHHLKISLAKEIVESNDNAIPVSNDIDEHNIGQSLQNILANKMEELKQTISMINEKKFKEILDLLKNAKSVQLVAVGNTIPVALDGTYKFNQIGIKAVANTIWETQIGYTFNLTGEDVVIAISNSGASKRLMNIIDVANEKGATTISITNNEHSPLAMSSKYHITTATREKLFLDEYYFSRVSAFMVIEILYLFLTVGKKDVYENISRHEQSIADDKF</sequence>
<dbReference type="PANTHER" id="PTHR30514:SF1">
    <property type="entry name" value="HTH-TYPE TRANSCRIPTIONAL REGULATOR HEXR-RELATED"/>
    <property type="match status" value="1"/>
</dbReference>